<name>A0A212EWK4_DANPL</name>
<dbReference type="Proteomes" id="UP000007151">
    <property type="component" value="Unassembled WGS sequence"/>
</dbReference>
<proteinExistence type="predicted"/>
<dbReference type="SUPFAM" id="SSF55729">
    <property type="entry name" value="Acyl-CoA N-acyltransferases (Nat)"/>
    <property type="match status" value="1"/>
</dbReference>
<dbReference type="eggNOG" id="ENOG502SFIM">
    <property type="taxonomic scope" value="Eukaryota"/>
</dbReference>
<dbReference type="PANTHER" id="PTHR20905:SF32">
    <property type="entry name" value="ARYLALKYLAMINE N-ACETYLTRANSFERASE-LIKE 7, ISOFORM A"/>
    <property type="match status" value="1"/>
</dbReference>
<sequence length="233" mass="26207">MGFVRKWDSTCPQVYDSWQSNGAKWVIQDLPPEDDETALQLLRENLIPDETLCALSNLKDDPESFRSISDFWLACFAQRMSLACYTEKEGKRTLVAINVCVVDTIGDSVPKIEIEGEAWKNVFNALEYIEHKCDPFKYFGYDILLHALGLVVKKEYRGEKLGSRMLSAREPLSRPHGIKATSTVFTGPASQISAARSGFKSICEVSLKELADNGLKYPPDENRSIKLMVKSFA</sequence>
<dbReference type="GO" id="GO:0008080">
    <property type="term" value="F:N-acetyltransferase activity"/>
    <property type="evidence" value="ECO:0007669"/>
    <property type="project" value="TreeGrafter"/>
</dbReference>
<dbReference type="OrthoDB" id="7180347at2759"/>
<evidence type="ECO:0000313" key="2">
    <source>
        <dbReference type="Proteomes" id="UP000007151"/>
    </source>
</evidence>
<gene>
    <name evidence="1" type="ORF">KGM_202399</name>
</gene>
<comment type="caution">
    <text evidence="1">The sequence shown here is derived from an EMBL/GenBank/DDBJ whole genome shotgun (WGS) entry which is preliminary data.</text>
</comment>
<dbReference type="InterPro" id="IPR016181">
    <property type="entry name" value="Acyl_CoA_acyltransferase"/>
</dbReference>
<reference evidence="1 2" key="1">
    <citation type="journal article" date="2011" name="Cell">
        <title>The monarch butterfly genome yields insights into long-distance migration.</title>
        <authorList>
            <person name="Zhan S."/>
            <person name="Merlin C."/>
            <person name="Boore J.L."/>
            <person name="Reppert S.M."/>
        </authorList>
    </citation>
    <scope>NUCLEOTIDE SEQUENCE [LARGE SCALE GENOMIC DNA]</scope>
    <source>
        <strain evidence="1">F-2</strain>
    </source>
</reference>
<organism evidence="1 2">
    <name type="scientific">Danaus plexippus plexippus</name>
    <dbReference type="NCBI Taxonomy" id="278856"/>
    <lineage>
        <taxon>Eukaryota</taxon>
        <taxon>Metazoa</taxon>
        <taxon>Ecdysozoa</taxon>
        <taxon>Arthropoda</taxon>
        <taxon>Hexapoda</taxon>
        <taxon>Insecta</taxon>
        <taxon>Pterygota</taxon>
        <taxon>Neoptera</taxon>
        <taxon>Endopterygota</taxon>
        <taxon>Lepidoptera</taxon>
        <taxon>Glossata</taxon>
        <taxon>Ditrysia</taxon>
        <taxon>Papilionoidea</taxon>
        <taxon>Nymphalidae</taxon>
        <taxon>Danainae</taxon>
        <taxon>Danaini</taxon>
        <taxon>Danaina</taxon>
        <taxon>Danaus</taxon>
        <taxon>Danaus</taxon>
    </lineage>
</organism>
<accession>A0A212EWK4</accession>
<dbReference type="KEGG" id="dpl:KGM_202399"/>
<dbReference type="AlphaFoldDB" id="A0A212EWK4"/>
<protein>
    <submittedName>
        <fullName evidence="1">Uncharacterized protein</fullName>
    </submittedName>
</protein>
<evidence type="ECO:0000313" key="1">
    <source>
        <dbReference type="EMBL" id="OWR45872.1"/>
    </source>
</evidence>
<dbReference type="Gene3D" id="3.40.630.30">
    <property type="match status" value="1"/>
</dbReference>
<dbReference type="PANTHER" id="PTHR20905">
    <property type="entry name" value="N-ACETYLTRANSFERASE-RELATED"/>
    <property type="match status" value="1"/>
</dbReference>
<dbReference type="EMBL" id="AGBW02011952">
    <property type="protein sequence ID" value="OWR45872.1"/>
    <property type="molecule type" value="Genomic_DNA"/>
</dbReference>
<keyword evidence="2" id="KW-1185">Reference proteome</keyword>